<gene>
    <name evidence="7" type="ordered locus">AXX17_At3g31660</name>
</gene>
<comment type="similarity">
    <text evidence="2">Belongs to the gamma-glutamylcyclotransferase family.</text>
</comment>
<dbReference type="AlphaFoldDB" id="A0A178VLQ5"/>
<organism evidence="7 8">
    <name type="scientific">Arabidopsis thaliana</name>
    <name type="common">Mouse-ear cress</name>
    <dbReference type="NCBI Taxonomy" id="3702"/>
    <lineage>
        <taxon>Eukaryota</taxon>
        <taxon>Viridiplantae</taxon>
        <taxon>Streptophyta</taxon>
        <taxon>Embryophyta</taxon>
        <taxon>Tracheophyta</taxon>
        <taxon>Spermatophyta</taxon>
        <taxon>Magnoliopsida</taxon>
        <taxon>eudicotyledons</taxon>
        <taxon>Gunneridae</taxon>
        <taxon>Pentapetalae</taxon>
        <taxon>rosids</taxon>
        <taxon>malvids</taxon>
        <taxon>Brassicales</taxon>
        <taxon>Brassicaceae</taxon>
        <taxon>Camelineae</taxon>
        <taxon>Arabidopsis</taxon>
    </lineage>
</organism>
<reference evidence="8" key="1">
    <citation type="journal article" date="2016" name="Proc. Natl. Acad. Sci. U.S.A.">
        <title>Chromosome-level assembly of Arabidopsis thaliana Ler reveals the extent of translocation and inversion polymorphisms.</title>
        <authorList>
            <person name="Zapata L."/>
            <person name="Ding J."/>
            <person name="Willing E.M."/>
            <person name="Hartwig B."/>
            <person name="Bezdan D."/>
            <person name="Jiao W.B."/>
            <person name="Patel V."/>
            <person name="Velikkakam James G."/>
            <person name="Koornneef M."/>
            <person name="Ossowski S."/>
            <person name="Schneeberger K."/>
        </authorList>
    </citation>
    <scope>NUCLEOTIDE SEQUENCE [LARGE SCALE GENOMIC DNA]</scope>
    <source>
        <strain evidence="8">cv. Landsberg erecta</strain>
    </source>
</reference>
<protein>
    <recommendedName>
        <fullName evidence="5">Putative gamma-glutamylcyclotransferase</fullName>
    </recommendedName>
</protein>
<keyword evidence="4" id="KW-0012">Acyltransferase</keyword>
<comment type="function">
    <text evidence="1">Putative gamma-glutamylcyclotransferase.</text>
</comment>
<evidence type="ECO:0000256" key="2">
    <source>
        <dbReference type="ARBA" id="ARBA00008861"/>
    </source>
</evidence>
<feature type="domain" description="Gamma-glutamylcyclotransferase AIG2-like" evidence="6">
    <location>
        <begin position="12"/>
        <end position="67"/>
    </location>
</feature>
<dbReference type="PANTHER" id="PTHR31544">
    <property type="entry name" value="AIG2-LIKE PROTEIN D"/>
    <property type="match status" value="1"/>
</dbReference>
<evidence type="ECO:0000259" key="6">
    <source>
        <dbReference type="Pfam" id="PF06094"/>
    </source>
</evidence>
<dbReference type="GO" id="GO:0016746">
    <property type="term" value="F:acyltransferase activity"/>
    <property type="evidence" value="ECO:0007669"/>
    <property type="project" value="UniProtKB-KW"/>
</dbReference>
<evidence type="ECO:0000256" key="5">
    <source>
        <dbReference type="ARBA" id="ARBA00030602"/>
    </source>
</evidence>
<dbReference type="SUPFAM" id="SSF110857">
    <property type="entry name" value="Gamma-glutamyl cyclotransferase-like"/>
    <property type="match status" value="1"/>
</dbReference>
<evidence type="ECO:0000256" key="3">
    <source>
        <dbReference type="ARBA" id="ARBA00022679"/>
    </source>
</evidence>
<evidence type="ECO:0000313" key="8">
    <source>
        <dbReference type="Proteomes" id="UP000078284"/>
    </source>
</evidence>
<dbReference type="EMBL" id="LUHQ01000003">
    <property type="protein sequence ID" value="OAP06684.1"/>
    <property type="molecule type" value="Genomic_DNA"/>
</dbReference>
<accession>A0A178VLQ5</accession>
<dbReference type="Pfam" id="PF06094">
    <property type="entry name" value="GGACT"/>
    <property type="match status" value="1"/>
</dbReference>
<name>A0A178VLQ5_ARATH</name>
<dbReference type="Gene3D" id="3.10.490.10">
    <property type="entry name" value="Gamma-glutamyl cyclotransferase-like"/>
    <property type="match status" value="1"/>
</dbReference>
<dbReference type="InterPro" id="IPR045038">
    <property type="entry name" value="AIG2-like"/>
</dbReference>
<keyword evidence="3" id="KW-0808">Transferase</keyword>
<comment type="caution">
    <text evidence="7">The sequence shown here is derived from an EMBL/GenBank/DDBJ whole genome shotgun (WGS) entry which is preliminary data.</text>
</comment>
<sequence length="67" mass="7315">MTSSDKSPSHDVFVYGSFQEPAVVNLILECSPVMVSAQLHGYHVYRLKGRLHACISPSENGLINGKV</sequence>
<dbReference type="CDD" id="cd06661">
    <property type="entry name" value="GGCT_like"/>
    <property type="match status" value="1"/>
</dbReference>
<dbReference type="PANTHER" id="PTHR31544:SF12">
    <property type="entry name" value="PROTEIN AIG2 A-RELATED"/>
    <property type="match status" value="1"/>
</dbReference>
<evidence type="ECO:0000256" key="1">
    <source>
        <dbReference type="ARBA" id="ARBA00002782"/>
    </source>
</evidence>
<dbReference type="InterPro" id="IPR009288">
    <property type="entry name" value="AIG2-like_dom"/>
</dbReference>
<evidence type="ECO:0000256" key="4">
    <source>
        <dbReference type="ARBA" id="ARBA00023315"/>
    </source>
</evidence>
<proteinExistence type="inferred from homology"/>
<dbReference type="InterPro" id="IPR036568">
    <property type="entry name" value="GGCT-like_sf"/>
</dbReference>
<dbReference type="InterPro" id="IPR013024">
    <property type="entry name" value="GGCT-like"/>
</dbReference>
<evidence type="ECO:0000313" key="7">
    <source>
        <dbReference type="EMBL" id="OAP06684.1"/>
    </source>
</evidence>
<dbReference type="Proteomes" id="UP000078284">
    <property type="component" value="Chromosome 3"/>
</dbReference>